<keyword evidence="4" id="KW-1185">Reference proteome</keyword>
<dbReference type="Gene3D" id="3.10.110.10">
    <property type="entry name" value="Ubiquitin Conjugating Enzyme"/>
    <property type="match status" value="1"/>
</dbReference>
<dbReference type="Proteomes" id="UP000502823">
    <property type="component" value="Unassembled WGS sequence"/>
</dbReference>
<dbReference type="OrthoDB" id="10045773at2759"/>
<gene>
    <name evidence="3" type="ORF">Cfor_06902</name>
</gene>
<dbReference type="InterPro" id="IPR042770">
    <property type="entry name" value="RWDD4"/>
</dbReference>
<sequence length="310" mass="35438">MHSPRPQKIRTPSFVHPLRPTRDSPLHPHSYRFPPLNSCRVHTVFKHQITWFSRRNCCRALLSFHLWLSTTNSHPQMQLASAVSSRGVSSVAGCICGKERVFTDDCIVQVTRTLYVLLNVLNKQYMRRQEILNGQYGEDESPKSFLLEISWGASYPAEKPFISMDTFYNKHIVQDVKERVVSQVNVEAEQYLGTAMTYTLFEFVKEKMEELLAGQPHSFVSDVTDSVDRMTISGTQELVSVSKKSVKKEHLSKAQKRKQWDRVDGKGDKPRGWDWVDVVKHLSQTGSKQSPDNELPSTPSPPPQIPPLNF</sequence>
<dbReference type="AlphaFoldDB" id="A0A6L2PIC1"/>
<dbReference type="InterPro" id="IPR006575">
    <property type="entry name" value="RWD_dom"/>
</dbReference>
<feature type="region of interest" description="Disordered" evidence="1">
    <location>
        <begin position="250"/>
        <end position="310"/>
    </location>
</feature>
<comment type="caution">
    <text evidence="3">The sequence shown here is derived from an EMBL/GenBank/DDBJ whole genome shotgun (WGS) entry which is preliminary data.</text>
</comment>
<protein>
    <recommendedName>
        <fullName evidence="2">RWD domain-containing protein</fullName>
    </recommendedName>
</protein>
<feature type="compositionally biased region" description="Basic and acidic residues" evidence="1">
    <location>
        <begin position="250"/>
        <end position="280"/>
    </location>
</feature>
<dbReference type="InterPro" id="IPR016135">
    <property type="entry name" value="UBQ-conjugating_enzyme/RWD"/>
</dbReference>
<feature type="compositionally biased region" description="Polar residues" evidence="1">
    <location>
        <begin position="282"/>
        <end position="292"/>
    </location>
</feature>
<dbReference type="PANTHER" id="PTHR21275:SF1">
    <property type="entry name" value="RWD DOMAIN-CONTAINING PROTEIN 4"/>
    <property type="match status" value="1"/>
</dbReference>
<dbReference type="InParanoid" id="A0A6L2PIC1"/>
<feature type="region of interest" description="Disordered" evidence="1">
    <location>
        <begin position="1"/>
        <end position="20"/>
    </location>
</feature>
<accession>A0A6L2PIC1</accession>
<dbReference type="SUPFAM" id="SSF54495">
    <property type="entry name" value="UBC-like"/>
    <property type="match status" value="1"/>
</dbReference>
<dbReference type="PROSITE" id="PS50908">
    <property type="entry name" value="RWD"/>
    <property type="match status" value="1"/>
</dbReference>
<feature type="domain" description="RWD" evidence="2">
    <location>
        <begin position="116"/>
        <end position="211"/>
    </location>
</feature>
<name>A0A6L2PIC1_COPFO</name>
<dbReference type="EMBL" id="BLKM01000350">
    <property type="protein sequence ID" value="GFG32144.1"/>
    <property type="molecule type" value="Genomic_DNA"/>
</dbReference>
<reference evidence="4" key="1">
    <citation type="submission" date="2020-01" db="EMBL/GenBank/DDBJ databases">
        <title>Draft genome sequence of the Termite Coptotermes fromosanus.</title>
        <authorList>
            <person name="Itakura S."/>
            <person name="Yosikawa Y."/>
            <person name="Umezawa K."/>
        </authorList>
    </citation>
    <scope>NUCLEOTIDE SEQUENCE [LARGE SCALE GENOMIC DNA]</scope>
</reference>
<proteinExistence type="predicted"/>
<feature type="compositionally biased region" description="Pro residues" evidence="1">
    <location>
        <begin position="298"/>
        <end position="310"/>
    </location>
</feature>
<dbReference type="PANTHER" id="PTHR21275">
    <property type="entry name" value="RWD DOMAIN-CONTAINING PROTEIN 4"/>
    <property type="match status" value="1"/>
</dbReference>
<evidence type="ECO:0000313" key="4">
    <source>
        <dbReference type="Proteomes" id="UP000502823"/>
    </source>
</evidence>
<dbReference type="FunCoup" id="A0A6L2PIC1">
    <property type="interactions" value="569"/>
</dbReference>
<evidence type="ECO:0000259" key="2">
    <source>
        <dbReference type="PROSITE" id="PS50908"/>
    </source>
</evidence>
<dbReference type="CDD" id="cd23817">
    <property type="entry name" value="RWD-RWDD4"/>
    <property type="match status" value="1"/>
</dbReference>
<dbReference type="Pfam" id="PF05773">
    <property type="entry name" value="RWD"/>
    <property type="match status" value="1"/>
</dbReference>
<evidence type="ECO:0000313" key="3">
    <source>
        <dbReference type="EMBL" id="GFG32144.1"/>
    </source>
</evidence>
<evidence type="ECO:0000256" key="1">
    <source>
        <dbReference type="SAM" id="MobiDB-lite"/>
    </source>
</evidence>
<organism evidence="3 4">
    <name type="scientific">Coptotermes formosanus</name>
    <name type="common">Formosan subterranean termite</name>
    <dbReference type="NCBI Taxonomy" id="36987"/>
    <lineage>
        <taxon>Eukaryota</taxon>
        <taxon>Metazoa</taxon>
        <taxon>Ecdysozoa</taxon>
        <taxon>Arthropoda</taxon>
        <taxon>Hexapoda</taxon>
        <taxon>Insecta</taxon>
        <taxon>Pterygota</taxon>
        <taxon>Neoptera</taxon>
        <taxon>Polyneoptera</taxon>
        <taxon>Dictyoptera</taxon>
        <taxon>Blattodea</taxon>
        <taxon>Blattoidea</taxon>
        <taxon>Termitoidae</taxon>
        <taxon>Rhinotermitidae</taxon>
        <taxon>Coptotermes</taxon>
    </lineage>
</organism>